<dbReference type="PANTHER" id="PTHR12272">
    <property type="entry name" value="DEADENYLATION COMPLEX SUBUNIT PAN3"/>
    <property type="match status" value="1"/>
</dbReference>
<dbReference type="Pfam" id="PF25586">
    <property type="entry name" value="zf-CCCH_PAN3"/>
    <property type="match status" value="1"/>
</dbReference>
<comment type="similarity">
    <text evidence="7">Belongs to the protein kinase superfamily. PAN3 family.</text>
</comment>
<comment type="domain">
    <text evidence="7">The N-terminal zinc finger binds to poly(A) RNA.</text>
</comment>
<keyword evidence="12" id="KW-1185">Reference proteome</keyword>
<keyword evidence="8" id="KW-0863">Zinc-finger</keyword>
<evidence type="ECO:0000256" key="9">
    <source>
        <dbReference type="SAM" id="MobiDB-lite"/>
    </source>
</evidence>
<comment type="subcellular location">
    <subcellularLocation>
        <location evidence="1 7">Cytoplasm</location>
    </subcellularLocation>
</comment>
<feature type="domain" description="C3H1-type" evidence="10">
    <location>
        <begin position="43"/>
        <end position="72"/>
    </location>
</feature>
<dbReference type="Pfam" id="PF18101">
    <property type="entry name" value="Pan3_CK"/>
    <property type="match status" value="1"/>
</dbReference>
<feature type="region of interest" description="Disordered" evidence="9">
    <location>
        <begin position="1"/>
        <end position="39"/>
    </location>
</feature>
<comment type="subunit">
    <text evidence="7">Homodimer. Forms a heterotrimer with a catalytic subunit PAN2 to form the poly(A)-nuclease (PAN) deadenylation complex. Interacts (via PAM-2 motif) with poly(A)-binding protein PAB1 (via PABC domain), conferring substrate specificity of the enzyme complex.</text>
</comment>
<feature type="region of interest" description="Disordered" evidence="9">
    <location>
        <begin position="69"/>
        <end position="96"/>
    </location>
</feature>
<evidence type="ECO:0000256" key="8">
    <source>
        <dbReference type="PROSITE-ProRule" id="PRU00723"/>
    </source>
</evidence>
<evidence type="ECO:0000256" key="5">
    <source>
        <dbReference type="ARBA" id="ARBA00022840"/>
    </source>
</evidence>
<protein>
    <recommendedName>
        <fullName evidence="7">PAN2-PAN3 deadenylation complex subunit PAN3</fullName>
    </recommendedName>
    <alternativeName>
        <fullName evidence="7">PAB1P-dependent poly(A)-specific ribonuclease</fullName>
    </alternativeName>
    <alternativeName>
        <fullName evidence="7">Poly(A)-nuclease deadenylation complex subunit 3</fullName>
        <shortName evidence="7">PAN deadenylation complex subunit 3</shortName>
    </alternativeName>
</protein>
<comment type="caution">
    <text evidence="11">The sequence shown here is derived from an EMBL/GenBank/DDBJ whole genome shotgun (WGS) entry which is preliminary data.</text>
</comment>
<keyword evidence="6 7" id="KW-0175">Coiled coil</keyword>
<dbReference type="InterPro" id="IPR011009">
    <property type="entry name" value="Kinase-like_dom_sf"/>
</dbReference>
<evidence type="ECO:0000256" key="7">
    <source>
        <dbReference type="HAMAP-Rule" id="MF_03181"/>
    </source>
</evidence>
<comment type="domain">
    <text evidence="7">The pseudokinase domain, the coiled-coil (CC), and C-terminal knob domain (CK) form a structural unit (PKC) that forms an extensive high-affinity interaction surface for PAN2.</text>
</comment>
<keyword evidence="5 7" id="KW-0067">ATP-binding</keyword>
<dbReference type="PROSITE" id="PS50103">
    <property type="entry name" value="ZF_C3H1"/>
    <property type="match status" value="1"/>
</dbReference>
<comment type="function">
    <text evidence="7">Regulatory subunit of the poly(A)-nuclease (PAN) deadenylation complex, one of two cytoplasmic mRNA deadenylases involved in mRNA turnover. PAN specifically shortens poly(A) tails of RNA and the activity is stimulated by poly(A)-binding protein PAB1. PAN deadenylation is followed by rapid degradation of the shortened mRNA tails by the CCR4-NOT complex. Deadenylated mRNAs are then degraded by two alternative mechanisms, namely exosome-mediated 3'-5' exonucleolytic degradation, or deadenlyation-dependent mRNA decaping and subsequent 5'-3' exonucleolytic degradation by XRN1. May also be involved in post-transcriptional maturation of mRNA poly(A) tails. PAN3 acts as a positive regulator for PAN activity, recruiting the catalytic subunit PAN2 to mRNA via its interaction with RNA and with PAB1.</text>
</comment>
<proteinExistence type="inferred from homology"/>
<dbReference type="Proteomes" id="UP001448207">
    <property type="component" value="Unassembled WGS sequence"/>
</dbReference>
<dbReference type="InterPro" id="IPR030844">
    <property type="entry name" value="PAN3"/>
</dbReference>
<evidence type="ECO:0000256" key="1">
    <source>
        <dbReference type="ARBA" id="ARBA00004496"/>
    </source>
</evidence>
<evidence type="ECO:0000256" key="3">
    <source>
        <dbReference type="ARBA" id="ARBA00022664"/>
    </source>
</evidence>
<evidence type="ECO:0000313" key="12">
    <source>
        <dbReference type="Proteomes" id="UP001448207"/>
    </source>
</evidence>
<keyword evidence="4 7" id="KW-0547">Nucleotide-binding</keyword>
<dbReference type="SUPFAM" id="SSF56112">
    <property type="entry name" value="Protein kinase-like (PK-like)"/>
    <property type="match status" value="1"/>
</dbReference>
<feature type="zinc finger region" description="C3H1-type" evidence="8">
    <location>
        <begin position="43"/>
        <end position="72"/>
    </location>
</feature>
<keyword evidence="8" id="KW-0479">Metal-binding</keyword>
<evidence type="ECO:0000256" key="2">
    <source>
        <dbReference type="ARBA" id="ARBA00022490"/>
    </source>
</evidence>
<evidence type="ECO:0000256" key="4">
    <source>
        <dbReference type="ARBA" id="ARBA00022741"/>
    </source>
</evidence>
<dbReference type="InterPro" id="IPR041332">
    <property type="entry name" value="Pan3_CK"/>
</dbReference>
<name>A0ABR3BCT0_PHYBL</name>
<dbReference type="InterPro" id="IPR000571">
    <property type="entry name" value="Znf_CCCH"/>
</dbReference>
<feature type="binding site" evidence="7">
    <location>
        <begin position="423"/>
        <end position="424"/>
    </location>
    <ligand>
        <name>ATP</name>
        <dbReference type="ChEBI" id="CHEBI:30616"/>
    </ligand>
</feature>
<feature type="binding site" evidence="7">
    <location>
        <begin position="356"/>
        <end position="363"/>
    </location>
    <ligand>
        <name>ATP</name>
        <dbReference type="ChEBI" id="CHEBI:30616"/>
    </ligand>
</feature>
<evidence type="ECO:0000313" key="11">
    <source>
        <dbReference type="EMBL" id="KAL0096368.1"/>
    </source>
</evidence>
<sequence>MQKSLGQIVVPSHSPAAIPIVAPSDGPNSPTPKPVSKPLKGINVPKRQCRNVIIHGFCKYEDKGCEFNHDGNKPPQEIPENKPKLRVQSPSTRPTTMVSTVSADSVNAPVFVPKFSLEAPLPPVSTTVESTPNEEIETEPLTSPEQEYNHPMPSLTREFSNFSLGNDSPTAQALPQTPSQMLNSMVMMQPEQTDQYYYMNSAVYQRQPLQYHLYSAPPTRMPKLAANQKTIQSFFMPDDLREQLTERNEKVLTIGSTHDQSLPQEVHIYHSLSLLDDTSSNGGKFFGHTSWVYKSVCSVDGRSYVLVRIADCRLANELAMSMVENWKRIRHCNVVAIRDAFSTSAFDDSSLVFVYDYHPCSETLQHTHLSSQTQTNFQRQSQIKASSSPHVPESTLWSYITQIASALKSIHALGLAARVMDPTKILVTGKNRIRLNCVCIADVLQFDGGQSLSRHQQEDLLAFGKIIVALACNSTHSIQNLSQSFEYISRFYSPDLKNTILYLLSKPMPTKTVDEVVSLIGPHILQEINGNHSYNDTLENELSRELENARLVRIMSKMAFINERPVFDMDPSWSETGDRYIIKLFRDYVFHQVDAKGTPVVDMVHAITCLNKLDAGVDEKIMLMSRDEQSCLVVSYKEVKNCIINSFNDLTSGRK</sequence>
<gene>
    <name evidence="7" type="primary">PAN3</name>
    <name evidence="11" type="ORF">J3Q64DRAFT_1669157</name>
</gene>
<keyword evidence="3 7" id="KW-0507">mRNA processing</keyword>
<evidence type="ECO:0000256" key="6">
    <source>
        <dbReference type="ARBA" id="ARBA00023054"/>
    </source>
</evidence>
<organism evidence="11 12">
    <name type="scientific">Phycomyces blakesleeanus</name>
    <dbReference type="NCBI Taxonomy" id="4837"/>
    <lineage>
        <taxon>Eukaryota</taxon>
        <taxon>Fungi</taxon>
        <taxon>Fungi incertae sedis</taxon>
        <taxon>Mucoromycota</taxon>
        <taxon>Mucoromycotina</taxon>
        <taxon>Mucoromycetes</taxon>
        <taxon>Mucorales</taxon>
        <taxon>Phycomycetaceae</taxon>
        <taxon>Phycomyces</taxon>
    </lineage>
</organism>
<dbReference type="HAMAP" id="MF_03181">
    <property type="entry name" value="PAN3"/>
    <property type="match status" value="1"/>
</dbReference>
<keyword evidence="8" id="KW-0862">Zinc</keyword>
<dbReference type="Gene3D" id="1.20.5.5160">
    <property type="match status" value="1"/>
</dbReference>
<comment type="domain">
    <text evidence="7">Contains a pseudokinase domain. The protein kinase domain is predicted to be catalytically inactive because some of the residues important for catalytic activity are substituted and it lacks the equivalent of the binding site for a peptide substrate. However, it has retained an ATP-binding site and ATP-binding is required for mRNA degradation, stimulating the activity of the PAN2 nuclease in vitro. The nucleotide-binding site is juxtaposed to the RNase active site of PAN2 in the complex and may actually bind nucleosides of a poly(A) RNA rather than ATP, feeding the poly(A)-tail to the active site of the deadenylase and thus increasing the efficiency with which this distributive enzyme degrades oligo(A) RNAs.</text>
</comment>
<keyword evidence="2 7" id="KW-0963">Cytoplasm</keyword>
<dbReference type="Gene3D" id="6.10.250.3160">
    <property type="match status" value="1"/>
</dbReference>
<feature type="region of interest" description="Knob domain" evidence="7">
    <location>
        <begin position="561"/>
        <end position="655"/>
    </location>
</feature>
<accession>A0ABR3BCT0</accession>
<dbReference type="EMBL" id="JBCLYO010000001">
    <property type="protein sequence ID" value="KAL0096368.1"/>
    <property type="molecule type" value="Genomic_DNA"/>
</dbReference>
<feature type="coiled-coil region" evidence="7">
    <location>
        <begin position="522"/>
        <end position="560"/>
    </location>
</feature>
<feature type="region of interest" description="Disordered" evidence="9">
    <location>
        <begin position="123"/>
        <end position="149"/>
    </location>
</feature>
<dbReference type="Gene3D" id="1.10.510.10">
    <property type="entry name" value="Transferase(Phosphotransferase) domain 1"/>
    <property type="match status" value="1"/>
</dbReference>
<dbReference type="PANTHER" id="PTHR12272:SF11">
    <property type="entry name" value="PAN2-PAN3 DEADENYLATION COMPLEX SUBUNIT PAN3"/>
    <property type="match status" value="1"/>
</dbReference>
<dbReference type="Gene3D" id="1.10.287.3700">
    <property type="match status" value="1"/>
</dbReference>
<reference evidence="11 12" key="1">
    <citation type="submission" date="2024-04" db="EMBL/GenBank/DDBJ databases">
        <title>Symmetric and asymmetric DNA N6-adenine methylation regulates different biological responses in Mucorales.</title>
        <authorList>
            <consortium name="Lawrence Berkeley National Laboratory"/>
            <person name="Lax C."/>
            <person name="Mondo S.J."/>
            <person name="Osorio-Concepcion M."/>
            <person name="Muszewska A."/>
            <person name="Corrochano-Luque M."/>
            <person name="Gutierrez G."/>
            <person name="Riley R."/>
            <person name="Lipzen A."/>
            <person name="Guo J."/>
            <person name="Hundley H."/>
            <person name="Amirebrahimi M."/>
            <person name="Ng V."/>
            <person name="Lorenzo-Gutierrez D."/>
            <person name="Binder U."/>
            <person name="Yang J."/>
            <person name="Song Y."/>
            <person name="Canovas D."/>
            <person name="Navarro E."/>
            <person name="Freitag M."/>
            <person name="Gabaldon T."/>
            <person name="Grigoriev I.V."/>
            <person name="Corrochano L.M."/>
            <person name="Nicolas F.E."/>
            <person name="Garre V."/>
        </authorList>
    </citation>
    <scope>NUCLEOTIDE SEQUENCE [LARGE SCALE GENOMIC DNA]</scope>
    <source>
        <strain evidence="11 12">L51</strain>
    </source>
</reference>
<evidence type="ECO:0000259" key="10">
    <source>
        <dbReference type="PROSITE" id="PS50103"/>
    </source>
</evidence>
<comment type="caution">
    <text evidence="7">Lacks conserved residue(s) required for the propagation of feature annotation.</text>
</comment>